<keyword evidence="1" id="KW-1133">Transmembrane helix</keyword>
<comment type="caution">
    <text evidence="2">The sequence shown here is derived from an EMBL/GenBank/DDBJ whole genome shotgun (WGS) entry which is preliminary data.</text>
</comment>
<reference evidence="2 3" key="1">
    <citation type="submission" date="2020-08" db="EMBL/GenBank/DDBJ databases">
        <title>Clostridia isolated from Swiss meat.</title>
        <authorList>
            <person name="Wambui J."/>
            <person name="Stevens M.J.A."/>
            <person name="Stephan R."/>
        </authorList>
    </citation>
    <scope>NUCLEOTIDE SEQUENCE [LARGE SCALE GENOMIC DNA]</scope>
    <source>
        <strain evidence="2 3">CM001</strain>
    </source>
</reference>
<accession>A0A7X0VRG1</accession>
<organism evidence="2 3">
    <name type="scientific">Clostridium gasigenes</name>
    <dbReference type="NCBI Taxonomy" id="94869"/>
    <lineage>
        <taxon>Bacteria</taxon>
        <taxon>Bacillati</taxon>
        <taxon>Bacillota</taxon>
        <taxon>Clostridia</taxon>
        <taxon>Eubacteriales</taxon>
        <taxon>Clostridiaceae</taxon>
        <taxon>Clostridium</taxon>
    </lineage>
</organism>
<feature type="transmembrane region" description="Helical" evidence="1">
    <location>
        <begin position="139"/>
        <end position="160"/>
    </location>
</feature>
<feature type="transmembrane region" description="Helical" evidence="1">
    <location>
        <begin position="359"/>
        <end position="379"/>
    </location>
</feature>
<evidence type="ECO:0000256" key="1">
    <source>
        <dbReference type="SAM" id="Phobius"/>
    </source>
</evidence>
<feature type="transmembrane region" description="Helical" evidence="1">
    <location>
        <begin position="29"/>
        <end position="48"/>
    </location>
</feature>
<evidence type="ECO:0008006" key="4">
    <source>
        <dbReference type="Google" id="ProtNLM"/>
    </source>
</evidence>
<dbReference type="AlphaFoldDB" id="A0A7X0VRG1"/>
<feature type="transmembrane region" description="Helical" evidence="1">
    <location>
        <begin position="284"/>
        <end position="304"/>
    </location>
</feature>
<keyword evidence="1" id="KW-0812">Transmembrane</keyword>
<keyword evidence="1" id="KW-0472">Membrane</keyword>
<feature type="transmembrane region" description="Helical" evidence="1">
    <location>
        <begin position="385"/>
        <end position="406"/>
    </location>
</feature>
<dbReference type="Proteomes" id="UP000585258">
    <property type="component" value="Unassembled WGS sequence"/>
</dbReference>
<evidence type="ECO:0000313" key="2">
    <source>
        <dbReference type="EMBL" id="MBB6713536.1"/>
    </source>
</evidence>
<name>A0A7X0VRG1_9CLOT</name>
<feature type="transmembrane region" description="Helical" evidence="1">
    <location>
        <begin position="213"/>
        <end position="239"/>
    </location>
</feature>
<protein>
    <recommendedName>
        <fullName evidence="4">Dolichyl-phosphate-mannose-protein mannosyltransferase</fullName>
    </recommendedName>
</protein>
<feature type="transmembrane region" description="Helical" evidence="1">
    <location>
        <begin position="114"/>
        <end position="132"/>
    </location>
</feature>
<dbReference type="EMBL" id="JACKWY010000001">
    <property type="protein sequence ID" value="MBB6713536.1"/>
    <property type="molecule type" value="Genomic_DNA"/>
</dbReference>
<feature type="transmembrane region" description="Helical" evidence="1">
    <location>
        <begin position="245"/>
        <end position="264"/>
    </location>
</feature>
<gene>
    <name evidence="2" type="ORF">H7E68_02150</name>
</gene>
<dbReference type="RefSeq" id="WP_185163342.1">
    <property type="nucleotide sequence ID" value="NZ_JACKWY010000001.1"/>
</dbReference>
<proteinExistence type="predicted"/>
<feature type="transmembrane region" description="Helical" evidence="1">
    <location>
        <begin position="6"/>
        <end position="22"/>
    </location>
</feature>
<feature type="transmembrane region" description="Helical" evidence="1">
    <location>
        <begin position="316"/>
        <end position="339"/>
    </location>
</feature>
<sequence>MTLSSLFLFMTLLIINYIIYKRKNFSKTFFIITNIILLINFILIYVLYYNNISLGFEAGIAVGDLNGMYIDDEYKYFYESDMLSRILQDHGLLSWFNNTLPQESISPNGISAPYGFYNPFVFILSFLKLIGFKHLNELLTIKLIFVLINLYLLFDISSILCSKKFKYAPLLFFNLAPAYLLINITLSRDLIITTLILYIFKFIIIKDRNYKKLILPLICLLIFRCYVVLTLLVTISLLFRNSKRFFSKIDLTIIILIFTGIFLLQNLHIPIEQIEFLKSRLMQWHGNALSTPFNLTISTLRDIFVKSPYLNFLKTPSIYCIMISLSSLYYMLVSLIFIIKISSYIISKKSENYNRIIKLTLYFMLLNAYILMMRDGFITTRLTNMWFFMFVIIIFMPFENVFSRYFQKRFLKK</sequence>
<feature type="transmembrane region" description="Helical" evidence="1">
    <location>
        <begin position="180"/>
        <end position="201"/>
    </location>
</feature>
<evidence type="ECO:0000313" key="3">
    <source>
        <dbReference type="Proteomes" id="UP000585258"/>
    </source>
</evidence>